<proteinExistence type="predicted"/>
<keyword evidence="1" id="KW-1133">Transmembrane helix</keyword>
<evidence type="ECO:0000256" key="1">
    <source>
        <dbReference type="SAM" id="Phobius"/>
    </source>
</evidence>
<keyword evidence="1" id="KW-0472">Membrane</keyword>
<comment type="caution">
    <text evidence="2">The sequence shown here is derived from an EMBL/GenBank/DDBJ whole genome shotgun (WGS) entry which is preliminary data.</text>
</comment>
<reference evidence="2" key="1">
    <citation type="submission" date="2021-01" db="EMBL/GenBank/DDBJ databases">
        <authorList>
            <person name="Li R."/>
            <person name="Bekaert M."/>
        </authorList>
    </citation>
    <scope>NUCLEOTIDE SEQUENCE</scope>
    <source>
        <strain evidence="2">Farmed</strain>
    </source>
</reference>
<feature type="transmembrane region" description="Helical" evidence="1">
    <location>
        <begin position="128"/>
        <end position="147"/>
    </location>
</feature>
<keyword evidence="3" id="KW-1185">Reference proteome</keyword>
<feature type="transmembrane region" description="Helical" evidence="1">
    <location>
        <begin position="77"/>
        <end position="101"/>
    </location>
</feature>
<gene>
    <name evidence="2" type="ORF">SPHA_3658</name>
</gene>
<dbReference type="EMBL" id="CAHIKZ030000111">
    <property type="protein sequence ID" value="CAE1153038.1"/>
    <property type="molecule type" value="Genomic_DNA"/>
</dbReference>
<name>A0A812AR76_ACAPH</name>
<dbReference type="Proteomes" id="UP000597762">
    <property type="component" value="Unassembled WGS sequence"/>
</dbReference>
<sequence length="151" mass="17413">MSLYLFFPLVSLHFFLSSTFKTSLYLFLPHLNPYQTIYFVLSCFLPTYLHSLLPSLLFLPYLFYLPPFLLLPHTHSLPLALLFPHLYSLALLSFLLLPLYLHSLPPGLLLPFYLDSFSYLIHPPPSSFSFPPLLILIFFSIASLPITPVSY</sequence>
<evidence type="ECO:0000313" key="3">
    <source>
        <dbReference type="Proteomes" id="UP000597762"/>
    </source>
</evidence>
<organism evidence="2 3">
    <name type="scientific">Acanthosepion pharaonis</name>
    <name type="common">Pharaoh cuttlefish</name>
    <name type="synonym">Sepia pharaonis</name>
    <dbReference type="NCBI Taxonomy" id="158019"/>
    <lineage>
        <taxon>Eukaryota</taxon>
        <taxon>Metazoa</taxon>
        <taxon>Spiralia</taxon>
        <taxon>Lophotrochozoa</taxon>
        <taxon>Mollusca</taxon>
        <taxon>Cephalopoda</taxon>
        <taxon>Coleoidea</taxon>
        <taxon>Decapodiformes</taxon>
        <taxon>Sepiida</taxon>
        <taxon>Sepiina</taxon>
        <taxon>Sepiidae</taxon>
        <taxon>Acanthosepion</taxon>
    </lineage>
</organism>
<protein>
    <submittedName>
        <fullName evidence="2">Uncharacterized protein</fullName>
    </submittedName>
</protein>
<keyword evidence="1" id="KW-0812">Transmembrane</keyword>
<dbReference type="AlphaFoldDB" id="A0A812AR76"/>
<feature type="transmembrane region" description="Helical" evidence="1">
    <location>
        <begin position="37"/>
        <end position="65"/>
    </location>
</feature>
<accession>A0A812AR76</accession>
<evidence type="ECO:0000313" key="2">
    <source>
        <dbReference type="EMBL" id="CAE1153038.1"/>
    </source>
</evidence>